<dbReference type="STRING" id="97331.A0A437A7P2"/>
<gene>
    <name evidence="1" type="ORF">DFL_005286</name>
</gene>
<dbReference type="OrthoDB" id="5120991at2759"/>
<evidence type="ECO:0000313" key="2">
    <source>
        <dbReference type="Proteomes" id="UP000283090"/>
    </source>
</evidence>
<sequence length="357" mass="40156">MASIQGIEVIRYSLSAFYSEHSKNLTKAQSLHESAVFGLKAIAEDTWHDQEARTICDKQAKFHASRYHLIRSILDENHEIDLPFVLPTTLSAEESMNCTLKNGDLAIGLEESLLAEYLVEKDENPDLAVPNQIKHLFDSTTLSPYALSLDSNLTSKQYKIAVDMDSTNYSYWPNAHPIDQPDQTCYRLRVNRWGKTQFENIAFYRATEFIIPCIDINITSVASTGDRKLSSMKSRSIEYTASNSSRAIVEHPNSLEKRTWGSQKFMYAGRSFVWITPEGKWDVQLPMLYEVENGMGDNTRKGGSKVVGNKLCWGGLKPGKDASATVTIVGGVDQLFEKLLFASQMTKMAIFLFGHDI</sequence>
<dbReference type="AlphaFoldDB" id="A0A437A7P2"/>
<comment type="caution">
    <text evidence="1">The sequence shown here is derived from an EMBL/GenBank/DDBJ whole genome shotgun (WGS) entry which is preliminary data.</text>
</comment>
<dbReference type="EMBL" id="SAEB01000006">
    <property type="protein sequence ID" value="RVD87037.1"/>
    <property type="molecule type" value="Genomic_DNA"/>
</dbReference>
<organism evidence="1 2">
    <name type="scientific">Arthrobotrys flagrans</name>
    <name type="common">Nematode-trapping fungus</name>
    <name type="synonym">Trichothecium flagrans</name>
    <dbReference type="NCBI Taxonomy" id="97331"/>
    <lineage>
        <taxon>Eukaryota</taxon>
        <taxon>Fungi</taxon>
        <taxon>Dikarya</taxon>
        <taxon>Ascomycota</taxon>
        <taxon>Pezizomycotina</taxon>
        <taxon>Orbiliomycetes</taxon>
        <taxon>Orbiliales</taxon>
        <taxon>Orbiliaceae</taxon>
        <taxon>Arthrobotrys</taxon>
    </lineage>
</organism>
<dbReference type="VEuPathDB" id="FungiDB:DFL_005286"/>
<keyword evidence="2" id="KW-1185">Reference proteome</keyword>
<evidence type="ECO:0000313" key="1">
    <source>
        <dbReference type="EMBL" id="RVD87037.1"/>
    </source>
</evidence>
<dbReference type="RefSeq" id="XP_067492581.1">
    <property type="nucleotide sequence ID" value="XM_067634520.1"/>
</dbReference>
<protein>
    <submittedName>
        <fullName evidence="1">Uncharacterized protein</fullName>
    </submittedName>
</protein>
<name>A0A437A7P2_ARTFL</name>
<proteinExistence type="predicted"/>
<accession>A0A437A7P2</accession>
<dbReference type="GeneID" id="93587597"/>
<reference evidence="1 2" key="1">
    <citation type="submission" date="2019-01" db="EMBL/GenBank/DDBJ databases">
        <title>Intercellular communication is required for trap formation in the nematode-trapping fungus Duddingtonia flagrans.</title>
        <authorList>
            <person name="Youssar L."/>
            <person name="Wernet V."/>
            <person name="Hensel N."/>
            <person name="Hildebrandt H.-G."/>
            <person name="Fischer R."/>
        </authorList>
    </citation>
    <scope>NUCLEOTIDE SEQUENCE [LARGE SCALE GENOMIC DNA]</scope>
    <source>
        <strain evidence="1 2">CBS H-5679</strain>
    </source>
</reference>
<dbReference type="Proteomes" id="UP000283090">
    <property type="component" value="Unassembled WGS sequence"/>
</dbReference>